<reference evidence="3" key="2">
    <citation type="submission" date="2020-09" db="EMBL/GenBank/DDBJ databases">
        <authorList>
            <person name="Sun Q."/>
            <person name="Zhou Y."/>
        </authorList>
    </citation>
    <scope>NUCLEOTIDE SEQUENCE</scope>
    <source>
        <strain evidence="3">CGMCC 1.12987</strain>
    </source>
</reference>
<feature type="chain" id="PRO_5038712115" evidence="2">
    <location>
        <begin position="23"/>
        <end position="184"/>
    </location>
</feature>
<feature type="region of interest" description="Disordered" evidence="1">
    <location>
        <begin position="158"/>
        <end position="184"/>
    </location>
</feature>
<dbReference type="Proteomes" id="UP000644756">
    <property type="component" value="Unassembled WGS sequence"/>
</dbReference>
<evidence type="ECO:0000313" key="3">
    <source>
        <dbReference type="EMBL" id="GGG10405.1"/>
    </source>
</evidence>
<evidence type="ECO:0000256" key="1">
    <source>
        <dbReference type="SAM" id="MobiDB-lite"/>
    </source>
</evidence>
<comment type="caution">
    <text evidence="3">The sequence shown here is derived from an EMBL/GenBank/DDBJ whole genome shotgun (WGS) entry which is preliminary data.</text>
</comment>
<dbReference type="InterPro" id="IPR014247">
    <property type="entry name" value="Spore_lipoprot_YhcN/YlaJ"/>
</dbReference>
<reference evidence="3" key="1">
    <citation type="journal article" date="2014" name="Int. J. Syst. Evol. Microbiol.">
        <title>Complete genome sequence of Corynebacterium casei LMG S-19264T (=DSM 44701T), isolated from a smear-ripened cheese.</title>
        <authorList>
            <consortium name="US DOE Joint Genome Institute (JGI-PGF)"/>
            <person name="Walter F."/>
            <person name="Albersmeier A."/>
            <person name="Kalinowski J."/>
            <person name="Ruckert C."/>
        </authorList>
    </citation>
    <scope>NUCLEOTIDE SEQUENCE</scope>
    <source>
        <strain evidence="3">CGMCC 1.12987</strain>
    </source>
</reference>
<dbReference type="Pfam" id="PF09580">
    <property type="entry name" value="Spore_YhcN_YlaJ"/>
    <property type="match status" value="1"/>
</dbReference>
<protein>
    <submittedName>
        <fullName evidence="3">Lipoprotein YlaJ</fullName>
    </submittedName>
</protein>
<keyword evidence="3" id="KW-0449">Lipoprotein</keyword>
<dbReference type="RefSeq" id="WP_188531789.1">
    <property type="nucleotide sequence ID" value="NZ_BMGR01000009.1"/>
</dbReference>
<dbReference type="InterPro" id="IPR019076">
    <property type="entry name" value="Spore_lipoprot_YhcN/YlaJ-like"/>
</dbReference>
<proteinExistence type="predicted"/>
<feature type="compositionally biased region" description="Polar residues" evidence="1">
    <location>
        <begin position="173"/>
        <end position="184"/>
    </location>
</feature>
<gene>
    <name evidence="3" type="primary">ylaJ</name>
    <name evidence="3" type="ORF">GCM10010916_29090</name>
</gene>
<feature type="signal peptide" evidence="2">
    <location>
        <begin position="1"/>
        <end position="22"/>
    </location>
</feature>
<sequence length="184" mass="20173">MFKRLLLTAAVCLILSGCGTVARNNTSPSPQNNEGVRVQQTNPPKMEIKNSKDVAAHLEELAKHIPGVNNANCVVVGNTAIVGIDVDQKLERSRVGTVKYSVAEAFRKDPYGVNAVVTADMDIAQRLREIRHDMANGRPVAGFAEELADIIGRIVPQMPRNTVPREEVDRPQMQKSQQSLQHGK</sequence>
<name>A0A917D683_9BACL</name>
<feature type="compositionally biased region" description="Basic and acidic residues" evidence="1">
    <location>
        <begin position="163"/>
        <end position="172"/>
    </location>
</feature>
<dbReference type="AlphaFoldDB" id="A0A917D683"/>
<dbReference type="NCBIfam" id="TIGR02898">
    <property type="entry name" value="spore_YhcN_YlaJ"/>
    <property type="match status" value="1"/>
</dbReference>
<dbReference type="EMBL" id="BMGR01000009">
    <property type="protein sequence ID" value="GGG10405.1"/>
    <property type="molecule type" value="Genomic_DNA"/>
</dbReference>
<dbReference type="GO" id="GO:0030435">
    <property type="term" value="P:sporulation resulting in formation of a cellular spore"/>
    <property type="evidence" value="ECO:0007669"/>
    <property type="project" value="InterPro"/>
</dbReference>
<dbReference type="PROSITE" id="PS51257">
    <property type="entry name" value="PROKAR_LIPOPROTEIN"/>
    <property type="match status" value="1"/>
</dbReference>
<evidence type="ECO:0000256" key="2">
    <source>
        <dbReference type="SAM" id="SignalP"/>
    </source>
</evidence>
<organism evidence="3 4">
    <name type="scientific">Paenibacillus abyssi</name>
    <dbReference type="NCBI Taxonomy" id="1340531"/>
    <lineage>
        <taxon>Bacteria</taxon>
        <taxon>Bacillati</taxon>
        <taxon>Bacillota</taxon>
        <taxon>Bacilli</taxon>
        <taxon>Bacillales</taxon>
        <taxon>Paenibacillaceae</taxon>
        <taxon>Paenibacillus</taxon>
    </lineage>
</organism>
<keyword evidence="4" id="KW-1185">Reference proteome</keyword>
<accession>A0A917D683</accession>
<keyword evidence="2" id="KW-0732">Signal</keyword>
<evidence type="ECO:0000313" key="4">
    <source>
        <dbReference type="Proteomes" id="UP000644756"/>
    </source>
</evidence>